<dbReference type="InterPro" id="IPR018201">
    <property type="entry name" value="Ketoacyl_synth_AS"/>
</dbReference>
<evidence type="ECO:0000313" key="6">
    <source>
        <dbReference type="EMBL" id="TDD80542.1"/>
    </source>
</evidence>
<protein>
    <submittedName>
        <fullName evidence="6">Beta-ketoacyl-[acyl-carrier-protein] synthase family protein</fullName>
    </submittedName>
</protein>
<dbReference type="Proteomes" id="UP000294513">
    <property type="component" value="Unassembled WGS sequence"/>
</dbReference>
<gene>
    <name evidence="6" type="ORF">E1298_25645</name>
</gene>
<dbReference type="NCBIfam" id="NF005589">
    <property type="entry name" value="PRK07314.1"/>
    <property type="match status" value="1"/>
</dbReference>
<evidence type="ECO:0000256" key="3">
    <source>
        <dbReference type="ARBA" id="ARBA00023315"/>
    </source>
</evidence>
<dbReference type="PROSITE" id="PS52004">
    <property type="entry name" value="KS3_2"/>
    <property type="match status" value="1"/>
</dbReference>
<dbReference type="AlphaFoldDB" id="A0A4R5BAS2"/>
<keyword evidence="7" id="KW-1185">Reference proteome</keyword>
<evidence type="ECO:0000256" key="2">
    <source>
        <dbReference type="ARBA" id="ARBA00022679"/>
    </source>
</evidence>
<dbReference type="InterPro" id="IPR000794">
    <property type="entry name" value="Beta-ketoacyl_synthase"/>
</dbReference>
<accession>A0A4R5BAS2</accession>
<reference evidence="6 7" key="1">
    <citation type="submission" date="2019-03" db="EMBL/GenBank/DDBJ databases">
        <title>Draft genome sequences of novel Actinobacteria.</title>
        <authorList>
            <person name="Sahin N."/>
            <person name="Ay H."/>
            <person name="Saygin H."/>
        </authorList>
    </citation>
    <scope>NUCLEOTIDE SEQUENCE [LARGE SCALE GENOMIC DNA]</scope>
    <source>
        <strain evidence="6 7">H3C3</strain>
    </source>
</reference>
<dbReference type="FunFam" id="3.40.47.10:FF:000029">
    <property type="entry name" value="3-oxoacyl-[acyl-carrier-protein] synthase 1"/>
    <property type="match status" value="1"/>
</dbReference>
<dbReference type="OrthoDB" id="9808669at2"/>
<dbReference type="SUPFAM" id="SSF53901">
    <property type="entry name" value="Thiolase-like"/>
    <property type="match status" value="1"/>
</dbReference>
<dbReference type="GO" id="GO:0004315">
    <property type="term" value="F:3-oxoacyl-[acyl-carrier-protein] synthase activity"/>
    <property type="evidence" value="ECO:0007669"/>
    <property type="project" value="InterPro"/>
</dbReference>
<dbReference type="InterPro" id="IPR020841">
    <property type="entry name" value="PKS_Beta-ketoAc_synthase_dom"/>
</dbReference>
<dbReference type="GO" id="GO:0030497">
    <property type="term" value="P:fatty acid elongation"/>
    <property type="evidence" value="ECO:0007669"/>
    <property type="project" value="UniProtKB-ARBA"/>
</dbReference>
<evidence type="ECO:0000256" key="1">
    <source>
        <dbReference type="ARBA" id="ARBA00008467"/>
    </source>
</evidence>
<feature type="domain" description="Ketosynthase family 3 (KS3)" evidence="5">
    <location>
        <begin position="15"/>
        <end position="418"/>
    </location>
</feature>
<dbReference type="SMART" id="SM00825">
    <property type="entry name" value="PKS_KS"/>
    <property type="match status" value="1"/>
</dbReference>
<keyword evidence="2 4" id="KW-0808">Transferase</keyword>
<dbReference type="FunFam" id="3.40.47.10:FF:000018">
    <property type="entry name" value="3-oxoacyl-[acyl-carrier-protein] synthase 2"/>
    <property type="match status" value="1"/>
</dbReference>
<evidence type="ECO:0000259" key="5">
    <source>
        <dbReference type="PROSITE" id="PS52004"/>
    </source>
</evidence>
<comment type="similarity">
    <text evidence="1 4">Belongs to the thiolase-like superfamily. Beta-ketoacyl-ACP synthases family.</text>
</comment>
<sequence>MSGAGKAGARPGPPAPGIAVTGVGLVTPAGIGVAGTWDAVCRGRSAASKDPRLSGLPVDISCTVPGFSASEHVGRRSTLMHDRYVQLAVAAAREAVADSALDPGAWDGARVGVVIGNGVGGVTSAARQQERLANAGPQAVSALLIPLLVPNMVAGHLAIEFGAMGPNLVTATACASGATAIGTAMRLLRDGDCDVVVTGGTEAPITPLIVTGFAQMGALSRRTGDPGAASRPFDSGRDGFVIGEGSGILVLEREDDARARGARVRARLAGYGASADAHHMTAPDPEGTAVRNATRAALAEAGAVPADVDHVNAHGTSTPLNDVVEAETIRTLFGGTPAVTSAKGAVGHTLGAAGAIEAVLTVLAIERSTVPPTANLDRLDPRIDIDVVGGEPRERKIGVAVSNSFGFGGQNAVLVLTAA</sequence>
<dbReference type="PROSITE" id="PS00606">
    <property type="entry name" value="KS3_1"/>
    <property type="match status" value="1"/>
</dbReference>
<dbReference type="InterPro" id="IPR014030">
    <property type="entry name" value="Ketoacyl_synth_N"/>
</dbReference>
<keyword evidence="3" id="KW-0012">Acyltransferase</keyword>
<dbReference type="CDD" id="cd00834">
    <property type="entry name" value="KAS_I_II"/>
    <property type="match status" value="1"/>
</dbReference>
<comment type="caution">
    <text evidence="6">The sequence shown here is derived from an EMBL/GenBank/DDBJ whole genome shotgun (WGS) entry which is preliminary data.</text>
</comment>
<proteinExistence type="inferred from homology"/>
<dbReference type="PANTHER" id="PTHR11712">
    <property type="entry name" value="POLYKETIDE SYNTHASE-RELATED"/>
    <property type="match status" value="1"/>
</dbReference>
<dbReference type="PANTHER" id="PTHR11712:SF347">
    <property type="entry name" value="BETA KETOACYL-ACYL CARRIER PROTEIN SYNTHASE"/>
    <property type="match status" value="1"/>
</dbReference>
<evidence type="ECO:0000313" key="7">
    <source>
        <dbReference type="Proteomes" id="UP000294513"/>
    </source>
</evidence>
<dbReference type="Gene3D" id="3.40.47.10">
    <property type="match status" value="2"/>
</dbReference>
<evidence type="ECO:0000256" key="4">
    <source>
        <dbReference type="RuleBase" id="RU003694"/>
    </source>
</evidence>
<dbReference type="EMBL" id="SMKU01000151">
    <property type="protein sequence ID" value="TDD80542.1"/>
    <property type="molecule type" value="Genomic_DNA"/>
</dbReference>
<dbReference type="InterPro" id="IPR014031">
    <property type="entry name" value="Ketoacyl_synth_C"/>
</dbReference>
<dbReference type="InterPro" id="IPR016039">
    <property type="entry name" value="Thiolase-like"/>
</dbReference>
<name>A0A4R5BAS2_9ACTN</name>
<dbReference type="Pfam" id="PF02801">
    <property type="entry name" value="Ketoacyl-synt_C"/>
    <property type="match status" value="1"/>
</dbReference>
<organism evidence="6 7">
    <name type="scientific">Actinomadura rubrisoli</name>
    <dbReference type="NCBI Taxonomy" id="2530368"/>
    <lineage>
        <taxon>Bacteria</taxon>
        <taxon>Bacillati</taxon>
        <taxon>Actinomycetota</taxon>
        <taxon>Actinomycetes</taxon>
        <taxon>Streptosporangiales</taxon>
        <taxon>Thermomonosporaceae</taxon>
        <taxon>Actinomadura</taxon>
    </lineage>
</organism>
<dbReference type="Pfam" id="PF00109">
    <property type="entry name" value="ketoacyl-synt"/>
    <property type="match status" value="1"/>
</dbReference>